<feature type="region of interest" description="Disordered" evidence="1">
    <location>
        <begin position="1"/>
        <end position="80"/>
    </location>
</feature>
<feature type="compositionally biased region" description="Basic and acidic residues" evidence="1">
    <location>
        <begin position="50"/>
        <end position="64"/>
    </location>
</feature>
<proteinExistence type="predicted"/>
<protein>
    <submittedName>
        <fullName evidence="2">Uncharacterized protein</fullName>
    </submittedName>
</protein>
<dbReference type="Proteomes" id="UP000324222">
    <property type="component" value="Unassembled WGS sequence"/>
</dbReference>
<organism evidence="2 3">
    <name type="scientific">Portunus trituberculatus</name>
    <name type="common">Swimming crab</name>
    <name type="synonym">Neptunus trituberculatus</name>
    <dbReference type="NCBI Taxonomy" id="210409"/>
    <lineage>
        <taxon>Eukaryota</taxon>
        <taxon>Metazoa</taxon>
        <taxon>Ecdysozoa</taxon>
        <taxon>Arthropoda</taxon>
        <taxon>Crustacea</taxon>
        <taxon>Multicrustacea</taxon>
        <taxon>Malacostraca</taxon>
        <taxon>Eumalacostraca</taxon>
        <taxon>Eucarida</taxon>
        <taxon>Decapoda</taxon>
        <taxon>Pleocyemata</taxon>
        <taxon>Brachyura</taxon>
        <taxon>Eubrachyura</taxon>
        <taxon>Portunoidea</taxon>
        <taxon>Portunidae</taxon>
        <taxon>Portuninae</taxon>
        <taxon>Portunus</taxon>
    </lineage>
</organism>
<name>A0A5B7FN31_PORTR</name>
<comment type="caution">
    <text evidence="2">The sequence shown here is derived from an EMBL/GenBank/DDBJ whole genome shotgun (WGS) entry which is preliminary data.</text>
</comment>
<evidence type="ECO:0000256" key="1">
    <source>
        <dbReference type="SAM" id="MobiDB-lite"/>
    </source>
</evidence>
<reference evidence="2 3" key="1">
    <citation type="submission" date="2019-05" db="EMBL/GenBank/DDBJ databases">
        <title>Another draft genome of Portunus trituberculatus and its Hox gene families provides insights of decapod evolution.</title>
        <authorList>
            <person name="Jeong J.-H."/>
            <person name="Song I."/>
            <person name="Kim S."/>
            <person name="Choi T."/>
            <person name="Kim D."/>
            <person name="Ryu S."/>
            <person name="Kim W."/>
        </authorList>
    </citation>
    <scope>NUCLEOTIDE SEQUENCE [LARGE SCALE GENOMIC DNA]</scope>
    <source>
        <tissue evidence="2">Muscle</tissue>
    </source>
</reference>
<dbReference type="AlphaFoldDB" id="A0A5B7FN31"/>
<accession>A0A5B7FN31</accession>
<evidence type="ECO:0000313" key="3">
    <source>
        <dbReference type="Proteomes" id="UP000324222"/>
    </source>
</evidence>
<dbReference type="EMBL" id="VSRR010007180">
    <property type="protein sequence ID" value="MPC46388.1"/>
    <property type="molecule type" value="Genomic_DNA"/>
</dbReference>
<keyword evidence="3" id="KW-1185">Reference proteome</keyword>
<evidence type="ECO:0000313" key="2">
    <source>
        <dbReference type="EMBL" id="MPC46388.1"/>
    </source>
</evidence>
<sequence>MTRAQPTESLQHRTPVPCSGPVQSELPGPSIDRSNIRRQNSTKLIGNRLPHHEARRPLGHECHHSSLPPPPTTTTTTTTTTVTTMKNRLLQLEFQLQP</sequence>
<gene>
    <name evidence="2" type="ORF">E2C01_040109</name>
</gene>